<organism evidence="1 2">
    <name type="scientific">Candidatus Collierbacteria bacterium RIFOXYD1_FULL_40_9</name>
    <dbReference type="NCBI Taxonomy" id="1817731"/>
    <lineage>
        <taxon>Bacteria</taxon>
        <taxon>Candidatus Collieribacteriota</taxon>
    </lineage>
</organism>
<dbReference type="EMBL" id="MFAQ01000017">
    <property type="protein sequence ID" value="OGD83431.1"/>
    <property type="molecule type" value="Genomic_DNA"/>
</dbReference>
<evidence type="ECO:0000313" key="1">
    <source>
        <dbReference type="EMBL" id="OGD83431.1"/>
    </source>
</evidence>
<sequence>MAEGSEFAVSDGETEFILDPTMYGEGVRIKLVGSDSNVDNLTEDKKTVRVLATFAGNDFESQEKIPMVIKVIGDINWQFEDEEDSKLSPAKKFHKIWKYLQEIGCNVPPNVVVLDENRAAMTDMTANGGEFFGKVKRNKISVEAGMKKKRELSKKEVSFLSLDIDDVKQRVLGLIESLSEKSIEIQSDDPYDLLIKDDGTYEIVLLDFQTISKYMYWREGDKFLTQKEIGDKEILRGRVCDELDKFRSDLLKIKA</sequence>
<dbReference type="AlphaFoldDB" id="A0A1F5FUY9"/>
<accession>A0A1F5FUY9</accession>
<reference evidence="1 2" key="1">
    <citation type="journal article" date="2016" name="Nat. Commun.">
        <title>Thousands of microbial genomes shed light on interconnected biogeochemical processes in an aquifer system.</title>
        <authorList>
            <person name="Anantharaman K."/>
            <person name="Brown C.T."/>
            <person name="Hug L.A."/>
            <person name="Sharon I."/>
            <person name="Castelle C.J."/>
            <person name="Probst A.J."/>
            <person name="Thomas B.C."/>
            <person name="Singh A."/>
            <person name="Wilkins M.J."/>
            <person name="Karaoz U."/>
            <person name="Brodie E.L."/>
            <person name="Williams K.H."/>
            <person name="Hubbard S.S."/>
            <person name="Banfield J.F."/>
        </authorList>
    </citation>
    <scope>NUCLEOTIDE SEQUENCE [LARGE SCALE GENOMIC DNA]</scope>
</reference>
<gene>
    <name evidence="1" type="ORF">A2572_01850</name>
</gene>
<dbReference type="Proteomes" id="UP000179237">
    <property type="component" value="Unassembled WGS sequence"/>
</dbReference>
<name>A0A1F5FUY9_9BACT</name>
<comment type="caution">
    <text evidence="1">The sequence shown here is derived from an EMBL/GenBank/DDBJ whole genome shotgun (WGS) entry which is preliminary data.</text>
</comment>
<evidence type="ECO:0000313" key="2">
    <source>
        <dbReference type="Proteomes" id="UP000179237"/>
    </source>
</evidence>
<proteinExistence type="predicted"/>
<protein>
    <submittedName>
        <fullName evidence="1">Uncharacterized protein</fullName>
    </submittedName>
</protein>